<name>A0A0G9MZE7_9SPHN</name>
<dbReference type="PANTHER" id="PTHR10030:SF37">
    <property type="entry name" value="ALPHA-L-FUCOSIDASE-RELATED"/>
    <property type="match status" value="1"/>
</dbReference>
<proteinExistence type="inferred from homology"/>
<gene>
    <name evidence="7" type="ORF">AAW00_06310</name>
</gene>
<dbReference type="Gene3D" id="3.20.20.80">
    <property type="entry name" value="Glycosidases"/>
    <property type="match status" value="1"/>
</dbReference>
<dbReference type="PANTHER" id="PTHR10030">
    <property type="entry name" value="ALPHA-L-FUCOSIDASE"/>
    <property type="match status" value="1"/>
</dbReference>
<keyword evidence="8" id="KW-1185">Reference proteome</keyword>
<evidence type="ECO:0000256" key="1">
    <source>
        <dbReference type="ARBA" id="ARBA00007951"/>
    </source>
</evidence>
<keyword evidence="3" id="KW-0732">Signal</keyword>
<dbReference type="RefSeq" id="WP_047003363.1">
    <property type="nucleotide sequence ID" value="NZ_LBHB01000001.1"/>
</dbReference>
<dbReference type="GO" id="GO:0006004">
    <property type="term" value="P:fucose metabolic process"/>
    <property type="evidence" value="ECO:0007669"/>
    <property type="project" value="TreeGrafter"/>
</dbReference>
<dbReference type="OrthoDB" id="7176684at2"/>
<dbReference type="SUPFAM" id="SSF51445">
    <property type="entry name" value="(Trans)glycosidases"/>
    <property type="match status" value="1"/>
</dbReference>
<dbReference type="GO" id="GO:0004560">
    <property type="term" value="F:alpha-L-fucosidase activity"/>
    <property type="evidence" value="ECO:0007669"/>
    <property type="project" value="InterPro"/>
</dbReference>
<sequence length="542" mass="60764">MKLTRRQFAAGLSTGMAAACAPLPPSRITSPRFAPKWDSLSANFTAPEWFRDAKFGIWAHWGPQCVPMAGDWYARRMYLQGDWKYDHHLANYGHPTQHGFIDLLDGWTAERWDPGALLDLYQRAGAKYFMALAVHHDNFDCFDSQHHGWNAMRIGPRRDIVGTWERLARERGMKFAISNHGSHAWHWFQAAYGYDPEGPLRGRRYDAWRLREADGRGKSWQGLDPQQFYTGAMMPMPPGIDTVADANAWHEANDRVWTEDAPPNNPAFVAKWKARAIDMIDRYRPDLFYYDNSEDLPFGAAGLEVTAHYYNRGLEWHDGEQRVAATAKLLPADKAGAVIVDVERGDRAEISPVPWQSGTCIGDWYYDEGIYRRHEYKSAQTIIHRLCDTVAKNGNLMLSVPIRPDGTLDDDEHAILEELAGWVRINGDAIFATRPAHVFGEGPTQVTAGAFGESNTSAFTARDIRYTRKGDDLFAIALGVPEDGRVLLQALGNVDVERVDLLGHAGPVPHGRTSAGVFLEIPGVRGDAPALAFRLRGAARRL</sequence>
<dbReference type="GO" id="GO:0005764">
    <property type="term" value="C:lysosome"/>
    <property type="evidence" value="ECO:0007669"/>
    <property type="project" value="TreeGrafter"/>
</dbReference>
<dbReference type="SMART" id="SM00812">
    <property type="entry name" value="Alpha_L_fucos"/>
    <property type="match status" value="1"/>
</dbReference>
<evidence type="ECO:0000256" key="5">
    <source>
        <dbReference type="ARBA" id="ARBA00023295"/>
    </source>
</evidence>
<keyword evidence="4" id="KW-0378">Hydrolase</keyword>
<dbReference type="Pfam" id="PF01120">
    <property type="entry name" value="Alpha_L_fucos"/>
    <property type="match status" value="1"/>
</dbReference>
<evidence type="ECO:0000256" key="4">
    <source>
        <dbReference type="ARBA" id="ARBA00022801"/>
    </source>
</evidence>
<reference evidence="7 8" key="1">
    <citation type="submission" date="2015-04" db="EMBL/GenBank/DDBJ databases">
        <title>The draft genome sequence of Erythrobacter luteus KA37.</title>
        <authorList>
            <person name="Zhuang L."/>
            <person name="Liu Y."/>
            <person name="Shao Z."/>
        </authorList>
    </citation>
    <scope>NUCLEOTIDE SEQUENCE [LARGE SCALE GENOMIC DNA]</scope>
    <source>
        <strain evidence="7 8">KA37</strain>
    </source>
</reference>
<comment type="caution">
    <text evidence="7">The sequence shown here is derived from an EMBL/GenBank/DDBJ whole genome shotgun (WGS) entry which is preliminary data.</text>
</comment>
<dbReference type="PROSITE" id="PS51257">
    <property type="entry name" value="PROKAR_LIPOPROTEIN"/>
    <property type="match status" value="1"/>
</dbReference>
<dbReference type="InterPro" id="IPR000933">
    <property type="entry name" value="Glyco_hydro_29"/>
</dbReference>
<organism evidence="7 8">
    <name type="scientific">Aurantiacibacter luteus</name>
    <dbReference type="NCBI Taxonomy" id="1581420"/>
    <lineage>
        <taxon>Bacteria</taxon>
        <taxon>Pseudomonadati</taxon>
        <taxon>Pseudomonadota</taxon>
        <taxon>Alphaproteobacteria</taxon>
        <taxon>Sphingomonadales</taxon>
        <taxon>Erythrobacteraceae</taxon>
        <taxon>Aurantiacibacter</taxon>
    </lineage>
</organism>
<dbReference type="GO" id="GO:0016139">
    <property type="term" value="P:glycoside catabolic process"/>
    <property type="evidence" value="ECO:0007669"/>
    <property type="project" value="TreeGrafter"/>
</dbReference>
<dbReference type="InterPro" id="IPR057739">
    <property type="entry name" value="Glyco_hydro_29_N"/>
</dbReference>
<comment type="similarity">
    <text evidence="1">Belongs to the glycosyl hydrolase 29 family.</text>
</comment>
<dbReference type="InterPro" id="IPR017853">
    <property type="entry name" value="GH"/>
</dbReference>
<keyword evidence="5" id="KW-0326">Glycosidase</keyword>
<evidence type="ECO:0000256" key="2">
    <source>
        <dbReference type="ARBA" id="ARBA00012662"/>
    </source>
</evidence>
<feature type="domain" description="Glycoside hydrolase family 29 N-terminal" evidence="6">
    <location>
        <begin position="29"/>
        <end position="428"/>
    </location>
</feature>
<evidence type="ECO:0000313" key="7">
    <source>
        <dbReference type="EMBL" id="KLE35959.1"/>
    </source>
</evidence>
<accession>A0A0G9MZE7</accession>
<evidence type="ECO:0000256" key="3">
    <source>
        <dbReference type="ARBA" id="ARBA00022729"/>
    </source>
</evidence>
<evidence type="ECO:0000313" key="8">
    <source>
        <dbReference type="Proteomes" id="UP000053464"/>
    </source>
</evidence>
<protein>
    <recommendedName>
        <fullName evidence="2">alpha-L-fucosidase</fullName>
        <ecNumber evidence="2">3.2.1.51</ecNumber>
    </recommendedName>
</protein>
<dbReference type="EMBL" id="LBHB01000001">
    <property type="protein sequence ID" value="KLE35959.1"/>
    <property type="molecule type" value="Genomic_DNA"/>
</dbReference>
<dbReference type="STRING" id="1581420.AAW00_06310"/>
<dbReference type="InterPro" id="IPR013780">
    <property type="entry name" value="Glyco_hydro_b"/>
</dbReference>
<dbReference type="AlphaFoldDB" id="A0A0G9MZE7"/>
<dbReference type="Gene3D" id="2.60.40.1180">
    <property type="entry name" value="Golgi alpha-mannosidase II"/>
    <property type="match status" value="1"/>
</dbReference>
<evidence type="ECO:0000259" key="6">
    <source>
        <dbReference type="Pfam" id="PF01120"/>
    </source>
</evidence>
<dbReference type="PATRIC" id="fig|1581420.6.peg.1277"/>
<dbReference type="EC" id="3.2.1.51" evidence="2"/>
<dbReference type="Proteomes" id="UP000053464">
    <property type="component" value="Unassembled WGS sequence"/>
</dbReference>